<evidence type="ECO:0000313" key="4">
    <source>
        <dbReference type="Proteomes" id="UP001148838"/>
    </source>
</evidence>
<gene>
    <name evidence="3" type="ORF">ANN_11791</name>
</gene>
<dbReference type="Gene3D" id="3.10.110.10">
    <property type="entry name" value="Ubiquitin Conjugating Enzyme"/>
    <property type="match status" value="1"/>
</dbReference>
<evidence type="ECO:0000259" key="2">
    <source>
        <dbReference type="Pfam" id="PF00179"/>
    </source>
</evidence>
<keyword evidence="4" id="KW-1185">Reference proteome</keyword>
<protein>
    <recommendedName>
        <fullName evidence="2">UBC core domain-containing protein</fullName>
    </recommendedName>
</protein>
<organism evidence="3 4">
    <name type="scientific">Periplaneta americana</name>
    <name type="common">American cockroach</name>
    <name type="synonym">Blatta americana</name>
    <dbReference type="NCBI Taxonomy" id="6978"/>
    <lineage>
        <taxon>Eukaryota</taxon>
        <taxon>Metazoa</taxon>
        <taxon>Ecdysozoa</taxon>
        <taxon>Arthropoda</taxon>
        <taxon>Hexapoda</taxon>
        <taxon>Insecta</taxon>
        <taxon>Pterygota</taxon>
        <taxon>Neoptera</taxon>
        <taxon>Polyneoptera</taxon>
        <taxon>Dictyoptera</taxon>
        <taxon>Blattodea</taxon>
        <taxon>Blattoidea</taxon>
        <taxon>Blattidae</taxon>
        <taxon>Blattinae</taxon>
        <taxon>Periplaneta</taxon>
    </lineage>
</organism>
<evidence type="ECO:0000256" key="1">
    <source>
        <dbReference type="SAM" id="MobiDB-lite"/>
    </source>
</evidence>
<feature type="domain" description="UBC core" evidence="2">
    <location>
        <begin position="127"/>
        <end position="165"/>
    </location>
</feature>
<dbReference type="InterPro" id="IPR000608">
    <property type="entry name" value="UBC"/>
</dbReference>
<dbReference type="Pfam" id="PF00179">
    <property type="entry name" value="UQ_con"/>
    <property type="match status" value="1"/>
</dbReference>
<feature type="compositionally biased region" description="Polar residues" evidence="1">
    <location>
        <begin position="235"/>
        <end position="263"/>
    </location>
</feature>
<dbReference type="InterPro" id="IPR016135">
    <property type="entry name" value="UBQ-conjugating_enzyme/RWD"/>
</dbReference>
<sequence>MASNISAVRAIPGRTLSTTRCCYPDCSELETLGHVLGQCPKGELLINARHHRVRHALATSLKTLNWEIHEEVHCVSSDGSFRWADIIAVNGCLKRALVLDPTICFERNLNQATEVDIEKKSIYEPFLLSICSLLCDPNPDDPLVPEIARIYKTDREKYNELAREWTRKSTFLSKLGSTRYFFLGARTGLSQRLKPRRYTLSVPVQNGEKIVGHQGQGQSAERRIKKKKKRYGGRSHQSTSTQMAMGRSYSQDAPPTYQFGTQGQERKADFRDEHSTFRSTEGCTGRNDLLQWHHSPQSSLGLLHSSLSFAVRFQAAVLNKTLASSFTESIHLFFGLSLGLTPYILPSSILLGTL</sequence>
<name>A0ABQ8T615_PERAM</name>
<evidence type="ECO:0000313" key="3">
    <source>
        <dbReference type="EMBL" id="KAJ4441928.1"/>
    </source>
</evidence>
<dbReference type="SUPFAM" id="SSF54495">
    <property type="entry name" value="UBC-like"/>
    <property type="match status" value="1"/>
</dbReference>
<dbReference type="Proteomes" id="UP001148838">
    <property type="component" value="Unassembled WGS sequence"/>
</dbReference>
<comment type="caution">
    <text evidence="3">The sequence shown here is derived from an EMBL/GenBank/DDBJ whole genome shotgun (WGS) entry which is preliminary data.</text>
</comment>
<proteinExistence type="predicted"/>
<dbReference type="EMBL" id="JAJSOF020000015">
    <property type="protein sequence ID" value="KAJ4441928.1"/>
    <property type="molecule type" value="Genomic_DNA"/>
</dbReference>
<feature type="compositionally biased region" description="Basic residues" evidence="1">
    <location>
        <begin position="223"/>
        <end position="233"/>
    </location>
</feature>
<accession>A0ABQ8T615</accession>
<feature type="region of interest" description="Disordered" evidence="1">
    <location>
        <begin position="211"/>
        <end position="263"/>
    </location>
</feature>
<reference evidence="3 4" key="1">
    <citation type="journal article" date="2022" name="Allergy">
        <title>Genome assembly and annotation of Periplaneta americana reveal a comprehensive cockroach allergen profile.</title>
        <authorList>
            <person name="Wang L."/>
            <person name="Xiong Q."/>
            <person name="Saelim N."/>
            <person name="Wang L."/>
            <person name="Nong W."/>
            <person name="Wan A.T."/>
            <person name="Shi M."/>
            <person name="Liu X."/>
            <person name="Cao Q."/>
            <person name="Hui J.H.L."/>
            <person name="Sookrung N."/>
            <person name="Leung T.F."/>
            <person name="Tungtrongchitr A."/>
            <person name="Tsui S.K.W."/>
        </authorList>
    </citation>
    <scope>NUCLEOTIDE SEQUENCE [LARGE SCALE GENOMIC DNA]</scope>
    <source>
        <strain evidence="3">PWHHKU_190912</strain>
    </source>
</reference>